<name>A0A8H7ZJ77_9FUNG</name>
<dbReference type="EMBL" id="JAEFCI010013294">
    <property type="protein sequence ID" value="KAG5455488.1"/>
    <property type="molecule type" value="Genomic_DNA"/>
</dbReference>
<accession>A0A8H7ZJ77</accession>
<feature type="non-terminal residue" evidence="2">
    <location>
        <position position="255"/>
    </location>
</feature>
<proteinExistence type="predicted"/>
<feature type="non-terminal residue" evidence="2">
    <location>
        <position position="1"/>
    </location>
</feature>
<organism evidence="2 3">
    <name type="scientific">Olpidium bornovanus</name>
    <dbReference type="NCBI Taxonomy" id="278681"/>
    <lineage>
        <taxon>Eukaryota</taxon>
        <taxon>Fungi</taxon>
        <taxon>Fungi incertae sedis</taxon>
        <taxon>Olpidiomycota</taxon>
        <taxon>Olpidiomycotina</taxon>
        <taxon>Olpidiomycetes</taxon>
        <taxon>Olpidiales</taxon>
        <taxon>Olpidiaceae</taxon>
        <taxon>Olpidium</taxon>
    </lineage>
</organism>
<feature type="compositionally biased region" description="Basic and acidic residues" evidence="1">
    <location>
        <begin position="245"/>
        <end position="255"/>
    </location>
</feature>
<evidence type="ECO:0000313" key="2">
    <source>
        <dbReference type="EMBL" id="KAG5455488.1"/>
    </source>
</evidence>
<feature type="region of interest" description="Disordered" evidence="1">
    <location>
        <begin position="1"/>
        <end position="44"/>
    </location>
</feature>
<sequence>GLRGLRGGAKKERQEQEEEEGEKNEEDGSGNEGAGKGASPGEHTPAEGASCWLFALGLVFNTAYTRREELWVFVKDVVHIILVPEIDGRADRHYLADEYERVKRERPELFGDDLGRFKEEFQKETRPGDIGPFGIYVARKTYVNWVIRNGEEVIIKKRMKGADLERDKVITGRVYKGDGNGAAGGKEVQETHERGAGGPALGACGQVLLERDRALKRGPGTPGSGRPARGRPRRRDRAQTASHGALEKHNTARLC</sequence>
<dbReference type="Proteomes" id="UP000673691">
    <property type="component" value="Unassembled WGS sequence"/>
</dbReference>
<protein>
    <submittedName>
        <fullName evidence="2">Uncharacterized protein</fullName>
    </submittedName>
</protein>
<reference evidence="2 3" key="1">
    <citation type="journal article" name="Sci. Rep.">
        <title>Genome-scale phylogenetic analyses confirm Olpidium as the closest living zoosporic fungus to the non-flagellated, terrestrial fungi.</title>
        <authorList>
            <person name="Chang Y."/>
            <person name="Rochon D."/>
            <person name="Sekimoto S."/>
            <person name="Wang Y."/>
            <person name="Chovatia M."/>
            <person name="Sandor L."/>
            <person name="Salamov A."/>
            <person name="Grigoriev I.V."/>
            <person name="Stajich J.E."/>
            <person name="Spatafora J.W."/>
        </authorList>
    </citation>
    <scope>NUCLEOTIDE SEQUENCE [LARGE SCALE GENOMIC DNA]</scope>
    <source>
        <strain evidence="2">S191</strain>
    </source>
</reference>
<keyword evidence="3" id="KW-1185">Reference proteome</keyword>
<feature type="region of interest" description="Disordered" evidence="1">
    <location>
        <begin position="177"/>
        <end position="199"/>
    </location>
</feature>
<comment type="caution">
    <text evidence="2">The sequence shown here is derived from an EMBL/GenBank/DDBJ whole genome shotgun (WGS) entry which is preliminary data.</text>
</comment>
<dbReference type="AlphaFoldDB" id="A0A8H7ZJ77"/>
<gene>
    <name evidence="2" type="ORF">BJ554DRAFT_5083</name>
</gene>
<feature type="region of interest" description="Disordered" evidence="1">
    <location>
        <begin position="212"/>
        <end position="255"/>
    </location>
</feature>
<evidence type="ECO:0000256" key="1">
    <source>
        <dbReference type="SAM" id="MobiDB-lite"/>
    </source>
</evidence>
<evidence type="ECO:0000313" key="3">
    <source>
        <dbReference type="Proteomes" id="UP000673691"/>
    </source>
</evidence>
<feature type="compositionally biased region" description="Acidic residues" evidence="1">
    <location>
        <begin position="15"/>
        <end position="29"/>
    </location>
</feature>